<keyword evidence="5" id="KW-0479">Metal-binding</keyword>
<dbReference type="GO" id="GO:0051539">
    <property type="term" value="F:4 iron, 4 sulfur cluster binding"/>
    <property type="evidence" value="ECO:0007669"/>
    <property type="project" value="UniProtKB-KW"/>
</dbReference>
<evidence type="ECO:0000256" key="2">
    <source>
        <dbReference type="ARBA" id="ARBA00003532"/>
    </source>
</evidence>
<protein>
    <recommendedName>
        <fullName evidence="3">Ferredoxin</fullName>
    </recommendedName>
</protein>
<dbReference type="PROSITE" id="PS51379">
    <property type="entry name" value="4FE4S_FER_2"/>
    <property type="match status" value="2"/>
</dbReference>
<comment type="function">
    <text evidence="2">Ferredoxins are iron-sulfur proteins that transfer electrons in a wide variety of metabolic reactions.</text>
</comment>
<evidence type="ECO:0000256" key="1">
    <source>
        <dbReference type="ARBA" id="ARBA00001966"/>
    </source>
</evidence>
<keyword evidence="7" id="KW-0411">Iron-sulfur</keyword>
<dbReference type="Proteomes" id="UP000006238">
    <property type="component" value="Unassembled WGS sequence"/>
</dbReference>
<dbReference type="InterPro" id="IPR050157">
    <property type="entry name" value="PSI_iron-sulfur_center"/>
</dbReference>
<dbReference type="AlphaFoldDB" id="D4RYI5"/>
<reference evidence="9 10" key="1">
    <citation type="submission" date="2010-02" db="EMBL/GenBank/DDBJ databases">
        <authorList>
            <person name="Weinstock G."/>
            <person name="Sodergren E."/>
            <person name="Clifton S."/>
            <person name="Fulton L."/>
            <person name="Fulton B."/>
            <person name="Courtney L."/>
            <person name="Fronick C."/>
            <person name="Harrison M."/>
            <person name="Strong C."/>
            <person name="Farmer C."/>
            <person name="Delahaunty K."/>
            <person name="Markovic C."/>
            <person name="Hall O."/>
            <person name="Minx P."/>
            <person name="Tomlinson C."/>
            <person name="Mitreva M."/>
            <person name="Nelson J."/>
            <person name="Hou S."/>
            <person name="Wollam A."/>
            <person name="Pepin K.H."/>
            <person name="Johnson M."/>
            <person name="Bhonagiri V."/>
            <person name="Zhang X."/>
            <person name="Suruliraj S."/>
            <person name="Warren W."/>
            <person name="Chinwalla A."/>
            <person name="Mardis E.R."/>
            <person name="Wilson R.K."/>
        </authorList>
    </citation>
    <scope>NUCLEOTIDE SEQUENCE [LARGE SCALE GENOMIC DNA]</scope>
    <source>
        <strain evidence="9 10">DSM 2876</strain>
    </source>
</reference>
<dbReference type="eggNOG" id="COG2768">
    <property type="taxonomic scope" value="Bacteria"/>
</dbReference>
<dbReference type="InterPro" id="IPR017900">
    <property type="entry name" value="4Fe4S_Fe_S_CS"/>
</dbReference>
<comment type="caution">
    <text evidence="9">The sequence shown here is derived from an EMBL/GenBank/DDBJ whole genome shotgun (WGS) entry which is preliminary data.</text>
</comment>
<feature type="domain" description="4Fe-4S ferredoxin-type" evidence="8">
    <location>
        <begin position="29"/>
        <end position="56"/>
    </location>
</feature>
<dbReference type="STRING" id="45851.BHV86_01620"/>
<keyword evidence="10" id="KW-1185">Reference proteome</keyword>
<comment type="cofactor">
    <cofactor evidence="1">
        <name>[4Fe-4S] cluster</name>
        <dbReference type="ChEBI" id="CHEBI:49883"/>
    </cofactor>
</comment>
<dbReference type="PROSITE" id="PS00198">
    <property type="entry name" value="4FE4S_FER_1"/>
    <property type="match status" value="1"/>
</dbReference>
<dbReference type="Pfam" id="PF12838">
    <property type="entry name" value="Fer4_7"/>
    <property type="match status" value="1"/>
</dbReference>
<gene>
    <name evidence="9" type="ORF">BUTYVIB_00891</name>
</gene>
<accession>D4RYI5</accession>
<organism evidence="9 10">
    <name type="scientific">Eshraghiella crossota DSM 2876</name>
    <dbReference type="NCBI Taxonomy" id="511680"/>
    <lineage>
        <taxon>Bacteria</taxon>
        <taxon>Bacillati</taxon>
        <taxon>Bacillota</taxon>
        <taxon>Clostridia</taxon>
        <taxon>Lachnospirales</taxon>
        <taxon>Lachnospiraceae</taxon>
        <taxon>Eshraghiella</taxon>
    </lineage>
</organism>
<dbReference type="PANTHER" id="PTHR24960:SF79">
    <property type="entry name" value="PHOTOSYSTEM I IRON-SULFUR CENTER"/>
    <property type="match status" value="1"/>
</dbReference>
<evidence type="ECO:0000313" key="10">
    <source>
        <dbReference type="Proteomes" id="UP000006238"/>
    </source>
</evidence>
<evidence type="ECO:0000256" key="6">
    <source>
        <dbReference type="ARBA" id="ARBA00023004"/>
    </source>
</evidence>
<dbReference type="RefSeq" id="WP_005602068.1">
    <property type="nucleotide sequence ID" value="NZ_GG663521.1"/>
</dbReference>
<keyword evidence="6" id="KW-0408">Iron</keyword>
<evidence type="ECO:0000256" key="4">
    <source>
        <dbReference type="ARBA" id="ARBA00022485"/>
    </source>
</evidence>
<dbReference type="EMBL" id="ABWN01000022">
    <property type="protein sequence ID" value="EFF69085.1"/>
    <property type="molecule type" value="Genomic_DNA"/>
</dbReference>
<sequence length="56" mass="5365">MAYVISDSCVSCGSCAGGCPAGAISLGDSHYEIDADTCLSCGACESACPVGAISAN</sequence>
<dbReference type="GeneID" id="98917166"/>
<evidence type="ECO:0000313" key="9">
    <source>
        <dbReference type="EMBL" id="EFF69085.1"/>
    </source>
</evidence>
<evidence type="ECO:0000256" key="7">
    <source>
        <dbReference type="ARBA" id="ARBA00023014"/>
    </source>
</evidence>
<dbReference type="InterPro" id="IPR017896">
    <property type="entry name" value="4Fe4S_Fe-S-bd"/>
</dbReference>
<evidence type="ECO:0000259" key="8">
    <source>
        <dbReference type="PROSITE" id="PS51379"/>
    </source>
</evidence>
<feature type="domain" description="4Fe-4S ferredoxin-type" evidence="8">
    <location>
        <begin position="1"/>
        <end position="28"/>
    </location>
</feature>
<keyword evidence="4" id="KW-0004">4Fe-4S</keyword>
<evidence type="ECO:0000256" key="3">
    <source>
        <dbReference type="ARBA" id="ARBA00013529"/>
    </source>
</evidence>
<name>D4RYI5_9FIRM</name>
<dbReference type="PANTHER" id="PTHR24960">
    <property type="entry name" value="PHOTOSYSTEM I IRON-SULFUR CENTER-RELATED"/>
    <property type="match status" value="1"/>
</dbReference>
<dbReference type="GO" id="GO:0005737">
    <property type="term" value="C:cytoplasm"/>
    <property type="evidence" value="ECO:0007669"/>
    <property type="project" value="TreeGrafter"/>
</dbReference>
<evidence type="ECO:0000256" key="5">
    <source>
        <dbReference type="ARBA" id="ARBA00022723"/>
    </source>
</evidence>
<proteinExistence type="predicted"/>
<dbReference type="HOGENOM" id="CLU_139698_11_4_9"/>
<dbReference type="SUPFAM" id="SSF54862">
    <property type="entry name" value="4Fe-4S ferredoxins"/>
    <property type="match status" value="1"/>
</dbReference>
<dbReference type="GO" id="GO:0046872">
    <property type="term" value="F:metal ion binding"/>
    <property type="evidence" value="ECO:0007669"/>
    <property type="project" value="UniProtKB-KW"/>
</dbReference>
<dbReference type="Gene3D" id="3.30.70.20">
    <property type="match status" value="1"/>
</dbReference>